<dbReference type="InterPro" id="IPR050707">
    <property type="entry name" value="HTH_MetabolicPath_Reg"/>
</dbReference>
<accession>A0A158HA15</accession>
<dbReference type="PROSITE" id="PS51077">
    <property type="entry name" value="HTH_ICLR"/>
    <property type="match status" value="1"/>
</dbReference>
<evidence type="ECO:0000313" key="7">
    <source>
        <dbReference type="Proteomes" id="UP000054683"/>
    </source>
</evidence>
<dbReference type="PROSITE" id="PS51078">
    <property type="entry name" value="ICLR_ED"/>
    <property type="match status" value="1"/>
</dbReference>
<dbReference type="InterPro" id="IPR014757">
    <property type="entry name" value="Tscrpt_reg_IclR_C"/>
</dbReference>
<dbReference type="PANTHER" id="PTHR30136">
    <property type="entry name" value="HELIX-TURN-HELIX TRANSCRIPTIONAL REGULATOR, ICLR FAMILY"/>
    <property type="match status" value="1"/>
</dbReference>
<dbReference type="SUPFAM" id="SSF55781">
    <property type="entry name" value="GAF domain-like"/>
    <property type="match status" value="1"/>
</dbReference>
<dbReference type="Gene3D" id="3.30.450.40">
    <property type="match status" value="1"/>
</dbReference>
<dbReference type="Gene3D" id="1.10.10.10">
    <property type="entry name" value="Winged helix-like DNA-binding domain superfamily/Winged helix DNA-binding domain"/>
    <property type="match status" value="1"/>
</dbReference>
<protein>
    <submittedName>
        <fullName evidence="6">IclR family transcriptional regulator</fullName>
    </submittedName>
</protein>
<proteinExistence type="predicted"/>
<evidence type="ECO:0000259" key="5">
    <source>
        <dbReference type="PROSITE" id="PS51078"/>
    </source>
</evidence>
<dbReference type="InterPro" id="IPR036388">
    <property type="entry name" value="WH-like_DNA-bd_sf"/>
</dbReference>
<dbReference type="Proteomes" id="UP000054683">
    <property type="component" value="Unassembled WGS sequence"/>
</dbReference>
<dbReference type="GO" id="GO:0045892">
    <property type="term" value="P:negative regulation of DNA-templated transcription"/>
    <property type="evidence" value="ECO:0007669"/>
    <property type="project" value="TreeGrafter"/>
</dbReference>
<dbReference type="InterPro" id="IPR005471">
    <property type="entry name" value="Tscrpt_reg_IclR_N"/>
</dbReference>
<dbReference type="InterPro" id="IPR036390">
    <property type="entry name" value="WH_DNA-bd_sf"/>
</dbReference>
<name>A0A158HA15_9BURK</name>
<evidence type="ECO:0000313" key="6">
    <source>
        <dbReference type="EMBL" id="SAL40819.1"/>
    </source>
</evidence>
<dbReference type="GO" id="GO:0003677">
    <property type="term" value="F:DNA binding"/>
    <property type="evidence" value="ECO:0007669"/>
    <property type="project" value="UniProtKB-KW"/>
</dbReference>
<dbReference type="SMART" id="SM00346">
    <property type="entry name" value="HTH_ICLR"/>
    <property type="match status" value="1"/>
</dbReference>
<dbReference type="Pfam" id="PF01614">
    <property type="entry name" value="IclR_C"/>
    <property type="match status" value="1"/>
</dbReference>
<keyword evidence="2" id="KW-0238">DNA-binding</keyword>
<dbReference type="PANTHER" id="PTHR30136:SF33">
    <property type="entry name" value="TRANSCRIPTIONAL REGULATORY PROTEIN"/>
    <property type="match status" value="1"/>
</dbReference>
<evidence type="ECO:0000256" key="2">
    <source>
        <dbReference type="ARBA" id="ARBA00023125"/>
    </source>
</evidence>
<feature type="domain" description="HTH iclR-type" evidence="4">
    <location>
        <begin position="68"/>
        <end position="130"/>
    </location>
</feature>
<dbReference type="EMBL" id="FCOK02000027">
    <property type="protein sequence ID" value="SAL40819.1"/>
    <property type="molecule type" value="Genomic_DNA"/>
</dbReference>
<feature type="domain" description="IclR-ED" evidence="5">
    <location>
        <begin position="131"/>
        <end position="314"/>
    </location>
</feature>
<keyword evidence="3" id="KW-0804">Transcription</keyword>
<dbReference type="SUPFAM" id="SSF46785">
    <property type="entry name" value="Winged helix' DNA-binding domain"/>
    <property type="match status" value="1"/>
</dbReference>
<sequence length="322" mass="34460">MTKTGPANARFGLLVDTIPVSGGARAQSASTNGVSGLSNETKFRKIMHTTESRPVSREKEKGRDGEEVVALSRGLDVLRRIAAADAPVSNRELAEWTGIPKPTISRLTATLVSANLLFQLPDSERFVLTASVLELSNGFLRNFDIRARARPFLIELADRTTLSVHLAVRDRLDMVVIDTIRPRSAVLVSRLEVGSRMDLGRTAVGRAYLAALGEPDRAGLLDSLRTASGDDWPSIDGSLKPGLEDAVRRGFAISTGEWHQGLNAVAAGFVGPSGQRYAVNCGGAEYQAPRDALLNKVAPALLECVAKITHEIGGTPSARLSE</sequence>
<evidence type="ECO:0000256" key="1">
    <source>
        <dbReference type="ARBA" id="ARBA00023015"/>
    </source>
</evidence>
<dbReference type="GO" id="GO:0003700">
    <property type="term" value="F:DNA-binding transcription factor activity"/>
    <property type="evidence" value="ECO:0007669"/>
    <property type="project" value="TreeGrafter"/>
</dbReference>
<organism evidence="6 7">
    <name type="scientific">Caballeronia udeis</name>
    <dbReference type="NCBI Taxonomy" id="1232866"/>
    <lineage>
        <taxon>Bacteria</taxon>
        <taxon>Pseudomonadati</taxon>
        <taxon>Pseudomonadota</taxon>
        <taxon>Betaproteobacteria</taxon>
        <taxon>Burkholderiales</taxon>
        <taxon>Burkholderiaceae</taxon>
        <taxon>Caballeronia</taxon>
    </lineage>
</organism>
<evidence type="ECO:0000256" key="3">
    <source>
        <dbReference type="ARBA" id="ARBA00023163"/>
    </source>
</evidence>
<evidence type="ECO:0000259" key="4">
    <source>
        <dbReference type="PROSITE" id="PS51077"/>
    </source>
</evidence>
<dbReference type="Pfam" id="PF09339">
    <property type="entry name" value="HTH_IclR"/>
    <property type="match status" value="1"/>
</dbReference>
<keyword evidence="1" id="KW-0805">Transcription regulation</keyword>
<dbReference type="InterPro" id="IPR029016">
    <property type="entry name" value="GAF-like_dom_sf"/>
</dbReference>
<dbReference type="AlphaFoldDB" id="A0A158HA15"/>
<gene>
    <name evidence="6" type="ORF">AWB69_04120</name>
</gene>
<reference evidence="6 7" key="1">
    <citation type="submission" date="2016-01" db="EMBL/GenBank/DDBJ databases">
        <authorList>
            <person name="Oliw E.H."/>
        </authorList>
    </citation>
    <scope>NUCLEOTIDE SEQUENCE [LARGE SCALE GENOMIC DNA]</scope>
    <source>
        <strain evidence="6">LMG 27134</strain>
    </source>
</reference>